<evidence type="ECO:0000313" key="3">
    <source>
        <dbReference type="Proteomes" id="UP001152320"/>
    </source>
</evidence>
<gene>
    <name evidence="2" type="ORF">HOLleu_31497</name>
</gene>
<dbReference type="SUPFAM" id="SSF51735">
    <property type="entry name" value="NAD(P)-binding Rossmann-fold domains"/>
    <property type="match status" value="1"/>
</dbReference>
<dbReference type="Gene3D" id="3.40.50.720">
    <property type="entry name" value="NAD(P)-binding Rossmann-like Domain"/>
    <property type="match status" value="1"/>
</dbReference>
<sequence length="214" mass="23706">MKLALIAASGRTGMHVLEQALEEGHEVIAIVRTPSKITVQHDNLKVVTGDVLSTESLKEHFEGCDAVMSCLGAGALRNVTIYSESIKHIVQAARENSIKKLIIMTSWGSFSDPNDRGPFLIEWILRPLVLGSVLDNMSVMETYLKNEAQDLDFITVRPPGLKDGPKTDKEILHEERNFVGGAPGTMMRADVARFMLQCLKTDEFNKKWIAIGTK</sequence>
<reference evidence="2" key="1">
    <citation type="submission" date="2021-10" db="EMBL/GenBank/DDBJ databases">
        <title>Tropical sea cucumber genome reveals ecological adaptation and Cuvierian tubules defense mechanism.</title>
        <authorList>
            <person name="Chen T."/>
        </authorList>
    </citation>
    <scope>NUCLEOTIDE SEQUENCE</scope>
    <source>
        <strain evidence="2">Nanhai2018</strain>
        <tissue evidence="2">Muscle</tissue>
    </source>
</reference>
<evidence type="ECO:0000313" key="2">
    <source>
        <dbReference type="EMBL" id="KAJ8026611.1"/>
    </source>
</evidence>
<dbReference type="PANTHER" id="PTHR15020:SF50">
    <property type="entry name" value="UPF0659 PROTEIN YMR090W"/>
    <property type="match status" value="1"/>
</dbReference>
<dbReference type="InterPro" id="IPR016040">
    <property type="entry name" value="NAD(P)-bd_dom"/>
</dbReference>
<dbReference type="GO" id="GO:0003824">
    <property type="term" value="F:catalytic activity"/>
    <property type="evidence" value="ECO:0007669"/>
    <property type="project" value="UniProtKB-ARBA"/>
</dbReference>
<dbReference type="EMBL" id="JAIZAY010000016">
    <property type="protein sequence ID" value="KAJ8026611.1"/>
    <property type="molecule type" value="Genomic_DNA"/>
</dbReference>
<dbReference type="Proteomes" id="UP001152320">
    <property type="component" value="Chromosome 16"/>
</dbReference>
<organism evidence="2 3">
    <name type="scientific">Holothuria leucospilota</name>
    <name type="common">Black long sea cucumber</name>
    <name type="synonym">Mertensiothuria leucospilota</name>
    <dbReference type="NCBI Taxonomy" id="206669"/>
    <lineage>
        <taxon>Eukaryota</taxon>
        <taxon>Metazoa</taxon>
        <taxon>Echinodermata</taxon>
        <taxon>Eleutherozoa</taxon>
        <taxon>Echinozoa</taxon>
        <taxon>Holothuroidea</taxon>
        <taxon>Aspidochirotacea</taxon>
        <taxon>Aspidochirotida</taxon>
        <taxon>Holothuriidae</taxon>
        <taxon>Holothuria</taxon>
    </lineage>
</organism>
<protein>
    <submittedName>
        <fullName evidence="2">Flavin reductase (NADPH)</fullName>
    </submittedName>
</protein>
<evidence type="ECO:0000259" key="1">
    <source>
        <dbReference type="Pfam" id="PF13460"/>
    </source>
</evidence>
<dbReference type="Pfam" id="PF13460">
    <property type="entry name" value="NAD_binding_10"/>
    <property type="match status" value="1"/>
</dbReference>
<proteinExistence type="predicted"/>
<dbReference type="OrthoDB" id="419598at2759"/>
<accession>A0A9Q0YU85</accession>
<feature type="domain" description="NAD(P)-binding" evidence="1">
    <location>
        <begin position="8"/>
        <end position="201"/>
    </location>
</feature>
<keyword evidence="3" id="KW-1185">Reference proteome</keyword>
<dbReference type="InterPro" id="IPR036291">
    <property type="entry name" value="NAD(P)-bd_dom_sf"/>
</dbReference>
<dbReference type="PANTHER" id="PTHR15020">
    <property type="entry name" value="FLAVIN REDUCTASE-RELATED"/>
    <property type="match status" value="1"/>
</dbReference>
<dbReference type="AlphaFoldDB" id="A0A9Q0YU85"/>
<comment type="caution">
    <text evidence="2">The sequence shown here is derived from an EMBL/GenBank/DDBJ whole genome shotgun (WGS) entry which is preliminary data.</text>
</comment>
<name>A0A9Q0YU85_HOLLE</name>
<dbReference type="CDD" id="cd05244">
    <property type="entry name" value="BVR-B_like_SDR_a"/>
    <property type="match status" value="1"/>
</dbReference>